<proteinExistence type="predicted"/>
<sequence length="85" mass="9058">MRAAAPRAGLARSPRRPRLGNQRSRSPSQHYGVTTGAPGPARKVRRGDCSVDGFPGAGPGRCGRVGAVFALQIQNWWWTALPAAH</sequence>
<dbReference type="Proteomes" id="UP000298159">
    <property type="component" value="Unassembled WGS sequence"/>
</dbReference>
<dbReference type="Pfam" id="PF08055">
    <property type="entry name" value="Trp_leader1"/>
    <property type="match status" value="1"/>
</dbReference>
<keyword evidence="3" id="KW-1185">Reference proteome</keyword>
<dbReference type="EMBL" id="SRRT01000003">
    <property type="protein sequence ID" value="TGN78301.1"/>
    <property type="molecule type" value="Genomic_DNA"/>
</dbReference>
<accession>A0A4Z1D917</accession>
<protein>
    <submittedName>
        <fullName evidence="2">Trp operon leader peptide</fullName>
    </submittedName>
</protein>
<evidence type="ECO:0000313" key="2">
    <source>
        <dbReference type="EMBL" id="TGN78301.1"/>
    </source>
</evidence>
<evidence type="ECO:0000256" key="1">
    <source>
        <dbReference type="SAM" id="MobiDB-lite"/>
    </source>
</evidence>
<evidence type="ECO:0000313" key="3">
    <source>
        <dbReference type="Proteomes" id="UP000298159"/>
    </source>
</evidence>
<comment type="caution">
    <text evidence="2">The sequence shown here is derived from an EMBL/GenBank/DDBJ whole genome shotgun (WGS) entry which is preliminary data.</text>
</comment>
<dbReference type="AlphaFoldDB" id="A0A4Z1D917"/>
<feature type="region of interest" description="Disordered" evidence="1">
    <location>
        <begin position="1"/>
        <end position="48"/>
    </location>
</feature>
<name>A0A4Z1D917_9ACTN</name>
<gene>
    <name evidence="2" type="ORF">E5083_11600</name>
</gene>
<feature type="compositionally biased region" description="Polar residues" evidence="1">
    <location>
        <begin position="21"/>
        <end position="32"/>
    </location>
</feature>
<reference evidence="2 3" key="1">
    <citation type="submission" date="2019-04" db="EMBL/GenBank/DDBJ databases">
        <title>Streptomyces sp. nov. Bv016 isolated from bark of Buahinia variegata.</title>
        <authorList>
            <person name="Kanchanasin P."/>
            <person name="Tanasupawat S."/>
            <person name="Yuki M."/>
            <person name="Kudo T."/>
        </authorList>
    </citation>
    <scope>NUCLEOTIDE SEQUENCE [LARGE SCALE GENOMIC DNA]</scope>
    <source>
        <strain evidence="2 3">Bv016</strain>
    </source>
</reference>
<dbReference type="InterPro" id="IPR012638">
    <property type="entry name" value="Trp_leader1"/>
</dbReference>
<organism evidence="2 3">
    <name type="scientific">Streptomyces bauhiniae</name>
    <dbReference type="NCBI Taxonomy" id="2340725"/>
    <lineage>
        <taxon>Bacteria</taxon>
        <taxon>Bacillati</taxon>
        <taxon>Actinomycetota</taxon>
        <taxon>Actinomycetes</taxon>
        <taxon>Kitasatosporales</taxon>
        <taxon>Streptomycetaceae</taxon>
        <taxon>Streptomyces</taxon>
    </lineage>
</organism>